<feature type="domain" description="EngA-type G" evidence="11">
    <location>
        <begin position="192"/>
        <end position="365"/>
    </location>
</feature>
<dbReference type="InterPro" id="IPR027417">
    <property type="entry name" value="P-loop_NTPase"/>
</dbReference>
<evidence type="ECO:0000256" key="6">
    <source>
        <dbReference type="ARBA" id="ARBA00023134"/>
    </source>
</evidence>
<sequence length="473" mass="53943">MLSTIIALVGRPNVGKSTLFNCLTGTRDALVLNSPGLTRDLKYGKFTVKGFNFVVIDTGGIEDTTDGIETEVVDLSLSAIDEADIIFFMVDAQTGLMPTDKYIAHYLYKNKKTTFLIVNKVDEIAIPIAITEFYELGFTEIYPITASHNRGILNILEKALIPWINNSHNKQIIKKNNLLFPQNVYSQKQLSIQIAIVGRPNVGKSTIANRIAGKNRVIVSEIPGTTRDSISIPIIYEKRDYIIIDTAGVRNRNKRNNKIEHFSVIKTMQSIEQSNVIILVVDAVEGIIHQDICLLNFIFKSGKPLVIVINKWDMLNKKNKILFKEILNHRLYFAKFIQTHFISALHGMGMQNLFKSVREAYESSTKHINTSILTRIMYMAKENNPPPLIHGRRIKLKYAHAGGYSPPIVVIHGNQTKNIPESYKRYLIKYFRLYLNIKGTPIRIQFKEAPNPFIEKSKNCNFRKKKRRCLTKF</sequence>
<dbReference type="FunFam" id="3.40.50.300:FF:000040">
    <property type="entry name" value="GTPase Der"/>
    <property type="match status" value="1"/>
</dbReference>
<evidence type="ECO:0000256" key="3">
    <source>
        <dbReference type="ARBA" id="ARBA00022517"/>
    </source>
</evidence>
<dbReference type="Gene3D" id="3.30.300.20">
    <property type="match status" value="1"/>
</dbReference>
<dbReference type="OrthoDB" id="9805918at2"/>
<evidence type="ECO:0000313" key="12">
    <source>
        <dbReference type="EMBL" id="BAH82941.1"/>
    </source>
</evidence>
<dbReference type="FunFam" id="3.30.300.20:FF:000004">
    <property type="entry name" value="GTPase Der"/>
    <property type="match status" value="1"/>
</dbReference>
<evidence type="ECO:0000256" key="1">
    <source>
        <dbReference type="ARBA" id="ARBA00008279"/>
    </source>
</evidence>
<evidence type="ECO:0000256" key="2">
    <source>
        <dbReference type="ARBA" id="ARBA00020953"/>
    </source>
</evidence>
<dbReference type="HAMAP" id="MF_00195">
    <property type="entry name" value="GTPase_Der"/>
    <property type="match status" value="1"/>
</dbReference>
<dbReference type="Pfam" id="PF01926">
    <property type="entry name" value="MMR_HSR1"/>
    <property type="match status" value="2"/>
</dbReference>
<dbReference type="InterPro" id="IPR032859">
    <property type="entry name" value="KH_dom-like"/>
</dbReference>
<dbReference type="PROSITE" id="PS51712">
    <property type="entry name" value="G_ENGA"/>
    <property type="match status" value="2"/>
</dbReference>
<dbReference type="Pfam" id="PF14714">
    <property type="entry name" value="KH_dom-like"/>
    <property type="match status" value="1"/>
</dbReference>
<dbReference type="CDD" id="cd01895">
    <property type="entry name" value="EngA2"/>
    <property type="match status" value="1"/>
</dbReference>
<gene>
    <name evidence="8 12" type="primary">der</name>
    <name evidence="12" type="ORF">ICMP_075</name>
</gene>
<dbReference type="InterPro" id="IPR006073">
    <property type="entry name" value="GTP-bd"/>
</dbReference>
<evidence type="ECO:0000256" key="4">
    <source>
        <dbReference type="ARBA" id="ARBA00022737"/>
    </source>
</evidence>
<evidence type="ECO:0000256" key="9">
    <source>
        <dbReference type="PROSITE-ProRule" id="PRU01049"/>
    </source>
</evidence>
<reference evidence="12 13" key="1">
    <citation type="journal article" date="2011" name="Genome Biol. Evol.">
        <title>Reductive evolution of bacterial genome in insect gut environment.</title>
        <authorList>
            <person name="Nikoh N."/>
            <person name="Hosokawa T."/>
            <person name="Ohshima K."/>
            <person name="Hattori M."/>
            <person name="Fukatsu T."/>
        </authorList>
    </citation>
    <scope>NUCLEOTIDE SEQUENCE [LARGE SCALE GENOMIC DNA]</scope>
    <source>
        <strain evidence="12 13">Mpkobe</strain>
    </source>
</reference>
<keyword evidence="5 8" id="KW-0547">Nucleotide-binding</keyword>
<dbReference type="NCBIfam" id="TIGR00231">
    <property type="entry name" value="small_GTP"/>
    <property type="match status" value="2"/>
</dbReference>
<name>C5WC85_9ENTR</name>
<keyword evidence="4 10" id="KW-0677">Repeat</keyword>
<accession>C5WC85</accession>
<dbReference type="NCBIfam" id="TIGR03594">
    <property type="entry name" value="GTPase_EngA"/>
    <property type="match status" value="1"/>
</dbReference>
<dbReference type="AlphaFoldDB" id="C5WC85"/>
<keyword evidence="3 8" id="KW-0690">Ribosome biogenesis</keyword>
<comment type="similarity">
    <text evidence="1 8 9 10">Belongs to the TRAFAC class TrmE-Era-EngA-EngB-Septin-like GTPase superfamily. EngA (Der) GTPase family.</text>
</comment>
<proteinExistence type="inferred from homology"/>
<feature type="binding site" evidence="8">
    <location>
        <begin position="57"/>
        <end position="61"/>
    </location>
    <ligand>
        <name>GTP</name>
        <dbReference type="ChEBI" id="CHEBI:37565"/>
        <label>1</label>
    </ligand>
</feature>
<dbReference type="InterPro" id="IPR016484">
    <property type="entry name" value="GTPase_Der"/>
</dbReference>
<comment type="subunit">
    <text evidence="8">Associates with the 50S ribosomal subunit.</text>
</comment>
<evidence type="ECO:0000256" key="8">
    <source>
        <dbReference type="HAMAP-Rule" id="MF_00195"/>
    </source>
</evidence>
<dbReference type="Proteomes" id="UP000061704">
    <property type="component" value="Chromosome"/>
</dbReference>
<dbReference type="InterPro" id="IPR005225">
    <property type="entry name" value="Small_GTP-bd"/>
</dbReference>
<feature type="binding site" evidence="8">
    <location>
        <begin position="10"/>
        <end position="17"/>
    </location>
    <ligand>
        <name>GTP</name>
        <dbReference type="ChEBI" id="CHEBI:37565"/>
        <label>1</label>
    </ligand>
</feature>
<comment type="function">
    <text evidence="8 10">GTPase that plays an essential role in the late steps of ribosome biogenesis.</text>
</comment>
<feature type="domain" description="EngA-type G" evidence="11">
    <location>
        <begin position="4"/>
        <end position="167"/>
    </location>
</feature>
<dbReference type="HOGENOM" id="CLU_016077_6_2_6"/>
<keyword evidence="13" id="KW-1185">Reference proteome</keyword>
<dbReference type="CDD" id="cd01894">
    <property type="entry name" value="EngA1"/>
    <property type="match status" value="1"/>
</dbReference>
<dbReference type="RefSeq" id="WP_041068681.1">
    <property type="nucleotide sequence ID" value="NZ_AP010872.1"/>
</dbReference>
<organism evidence="12 13">
    <name type="scientific">Candidatus Ishikawaella capsulata Mpkobe</name>
    <dbReference type="NCBI Taxonomy" id="476281"/>
    <lineage>
        <taxon>Bacteria</taxon>
        <taxon>Pseudomonadati</taxon>
        <taxon>Pseudomonadota</taxon>
        <taxon>Gammaproteobacteria</taxon>
        <taxon>Enterobacterales</taxon>
        <taxon>Enterobacteriaceae</taxon>
        <taxon>Candidatus Ishikawella</taxon>
    </lineage>
</organism>
<dbReference type="InterPro" id="IPR031166">
    <property type="entry name" value="G_ENGA"/>
</dbReference>
<dbReference type="GO" id="GO:0042254">
    <property type="term" value="P:ribosome biogenesis"/>
    <property type="evidence" value="ECO:0007669"/>
    <property type="project" value="UniProtKB-KW"/>
</dbReference>
<dbReference type="GO" id="GO:0043022">
    <property type="term" value="F:ribosome binding"/>
    <property type="evidence" value="ECO:0007669"/>
    <property type="project" value="TreeGrafter"/>
</dbReference>
<evidence type="ECO:0000256" key="10">
    <source>
        <dbReference type="RuleBase" id="RU004481"/>
    </source>
</evidence>
<protein>
    <recommendedName>
        <fullName evidence="2 8">GTPase Der</fullName>
    </recommendedName>
    <alternativeName>
        <fullName evidence="7 8">GTP-binding protein EngA</fullName>
    </alternativeName>
</protein>
<dbReference type="PIRSF" id="PIRSF006485">
    <property type="entry name" value="GTP-binding_EngA"/>
    <property type="match status" value="1"/>
</dbReference>
<evidence type="ECO:0000256" key="7">
    <source>
        <dbReference type="ARBA" id="ARBA00032345"/>
    </source>
</evidence>
<feature type="binding site" evidence="8">
    <location>
        <begin position="119"/>
        <end position="122"/>
    </location>
    <ligand>
        <name>GTP</name>
        <dbReference type="ChEBI" id="CHEBI:37565"/>
        <label>1</label>
    </ligand>
</feature>
<dbReference type="SUPFAM" id="SSF52540">
    <property type="entry name" value="P-loop containing nucleoside triphosphate hydrolases"/>
    <property type="match status" value="2"/>
</dbReference>
<keyword evidence="6 8" id="KW-0342">GTP-binding</keyword>
<dbReference type="PANTHER" id="PTHR43834:SF6">
    <property type="entry name" value="GTPASE DER"/>
    <property type="match status" value="1"/>
</dbReference>
<dbReference type="Gene3D" id="3.40.50.300">
    <property type="entry name" value="P-loop containing nucleotide triphosphate hydrolases"/>
    <property type="match status" value="2"/>
</dbReference>
<dbReference type="FunFam" id="3.40.50.300:FF:000057">
    <property type="entry name" value="GTPase Der"/>
    <property type="match status" value="1"/>
</dbReference>
<feature type="binding site" evidence="8">
    <location>
        <begin position="198"/>
        <end position="205"/>
    </location>
    <ligand>
        <name>GTP</name>
        <dbReference type="ChEBI" id="CHEBI:37565"/>
        <label>2</label>
    </ligand>
</feature>
<evidence type="ECO:0000313" key="13">
    <source>
        <dbReference type="Proteomes" id="UP000061704"/>
    </source>
</evidence>
<feature type="binding site" evidence="8">
    <location>
        <begin position="245"/>
        <end position="249"/>
    </location>
    <ligand>
        <name>GTP</name>
        <dbReference type="ChEBI" id="CHEBI:37565"/>
        <label>2</label>
    </ligand>
</feature>
<feature type="binding site" evidence="8">
    <location>
        <begin position="310"/>
        <end position="313"/>
    </location>
    <ligand>
        <name>GTP</name>
        <dbReference type="ChEBI" id="CHEBI:37565"/>
        <label>2</label>
    </ligand>
</feature>
<dbReference type="STRING" id="476281.ICMP_075"/>
<dbReference type="InterPro" id="IPR015946">
    <property type="entry name" value="KH_dom-like_a/b"/>
</dbReference>
<dbReference type="EMBL" id="AP010872">
    <property type="protein sequence ID" value="BAH82941.1"/>
    <property type="molecule type" value="Genomic_DNA"/>
</dbReference>
<evidence type="ECO:0000259" key="11">
    <source>
        <dbReference type="PROSITE" id="PS51712"/>
    </source>
</evidence>
<evidence type="ECO:0000256" key="5">
    <source>
        <dbReference type="ARBA" id="ARBA00022741"/>
    </source>
</evidence>
<dbReference type="PRINTS" id="PR00326">
    <property type="entry name" value="GTP1OBG"/>
</dbReference>
<dbReference type="PANTHER" id="PTHR43834">
    <property type="entry name" value="GTPASE DER"/>
    <property type="match status" value="1"/>
</dbReference>
<dbReference type="GO" id="GO:0005525">
    <property type="term" value="F:GTP binding"/>
    <property type="evidence" value="ECO:0007669"/>
    <property type="project" value="UniProtKB-UniRule"/>
</dbReference>
<dbReference type="KEGG" id="icp:ICMP_075"/>